<dbReference type="EMBL" id="KN550537">
    <property type="protein sequence ID" value="KHJ93950.1"/>
    <property type="molecule type" value="Genomic_DNA"/>
</dbReference>
<dbReference type="PANTHER" id="PTHR47027">
    <property type="entry name" value="REVERSE TRANSCRIPTASE DOMAIN-CONTAINING PROTEIN"/>
    <property type="match status" value="1"/>
</dbReference>
<evidence type="ECO:0000313" key="2">
    <source>
        <dbReference type="Proteomes" id="UP000053660"/>
    </source>
</evidence>
<dbReference type="Proteomes" id="UP000053660">
    <property type="component" value="Unassembled WGS sequence"/>
</dbReference>
<keyword evidence="2" id="KW-1185">Reference proteome</keyword>
<proteinExistence type="predicted"/>
<gene>
    <name evidence="1" type="ORF">OESDEN_06128</name>
</gene>
<dbReference type="AlphaFoldDB" id="A0A0B1TEY0"/>
<reference evidence="1 2" key="1">
    <citation type="submission" date="2014-03" db="EMBL/GenBank/DDBJ databases">
        <title>Draft genome of the hookworm Oesophagostomum dentatum.</title>
        <authorList>
            <person name="Mitreva M."/>
        </authorList>
    </citation>
    <scope>NUCLEOTIDE SEQUENCE [LARGE SCALE GENOMIC DNA]</scope>
    <source>
        <strain evidence="1 2">OD-Hann</strain>
    </source>
</reference>
<organism evidence="1 2">
    <name type="scientific">Oesophagostomum dentatum</name>
    <name type="common">Nodular worm</name>
    <dbReference type="NCBI Taxonomy" id="61180"/>
    <lineage>
        <taxon>Eukaryota</taxon>
        <taxon>Metazoa</taxon>
        <taxon>Ecdysozoa</taxon>
        <taxon>Nematoda</taxon>
        <taxon>Chromadorea</taxon>
        <taxon>Rhabditida</taxon>
        <taxon>Rhabditina</taxon>
        <taxon>Rhabditomorpha</taxon>
        <taxon>Strongyloidea</taxon>
        <taxon>Strongylidae</taxon>
        <taxon>Oesophagostomum</taxon>
    </lineage>
</organism>
<dbReference type="OrthoDB" id="5860136at2759"/>
<protein>
    <submittedName>
        <fullName evidence="1">Uncharacterized protein</fullName>
    </submittedName>
</protein>
<name>A0A0B1TEY0_OESDE</name>
<sequence length="295" mass="34118">MTRAILTRIERSLEETESPTQAGFRRSHSTLNNIHVLKQIAEKSREYRFPVYIALVDFQKAFDTVEWPAVWTALARRAVHAELITMLRRLYESSSTSIFVNSILILLSIGRGVKQGKQLQTLEYADDVTLLSTSRPMLGKMFELLTKATSKDFLSFGPNGRNFSTNQSGWNVFKKLEIVLCSKTALLNLKKRAFDSCVTLAVLYGSETWSLQRSHVAKLNVTQKKIERYMLGLTLNDKWSNERIRNLTKLKDWSNEATRRKLRWAQKIRSMKEEEWAKEITLIITYVAEKEDVPH</sequence>
<evidence type="ECO:0000313" key="1">
    <source>
        <dbReference type="EMBL" id="KHJ93950.1"/>
    </source>
</evidence>
<dbReference type="PANTHER" id="PTHR47027:SF20">
    <property type="entry name" value="REVERSE TRANSCRIPTASE-LIKE PROTEIN WITH RNA-DIRECTED DNA POLYMERASE DOMAIN"/>
    <property type="match status" value="1"/>
</dbReference>
<accession>A0A0B1TEY0</accession>